<dbReference type="PROSITE" id="PS50863">
    <property type="entry name" value="B3"/>
    <property type="match status" value="1"/>
</dbReference>
<feature type="compositionally biased region" description="Basic and acidic residues" evidence="6">
    <location>
        <begin position="161"/>
        <end position="184"/>
    </location>
</feature>
<proteinExistence type="predicted"/>
<name>A0ABM0YVD5_CAMSA</name>
<organism evidence="8 9">
    <name type="scientific">Camelina sativa</name>
    <name type="common">False flax</name>
    <name type="synonym">Myagrum sativum</name>
    <dbReference type="NCBI Taxonomy" id="90675"/>
    <lineage>
        <taxon>Eukaryota</taxon>
        <taxon>Viridiplantae</taxon>
        <taxon>Streptophyta</taxon>
        <taxon>Embryophyta</taxon>
        <taxon>Tracheophyta</taxon>
        <taxon>Spermatophyta</taxon>
        <taxon>Magnoliopsida</taxon>
        <taxon>eudicotyledons</taxon>
        <taxon>Gunneridae</taxon>
        <taxon>Pentapetalae</taxon>
        <taxon>rosids</taxon>
        <taxon>malvids</taxon>
        <taxon>Brassicales</taxon>
        <taxon>Brassicaceae</taxon>
        <taxon>Camelineae</taxon>
        <taxon>Camelina</taxon>
    </lineage>
</organism>
<dbReference type="PANTHER" id="PTHR31920:SF32">
    <property type="entry name" value="B3 DOMAIN-CONTAINING PROTEIN REM22"/>
    <property type="match status" value="1"/>
</dbReference>
<dbReference type="CDD" id="cd10017">
    <property type="entry name" value="B3_DNA"/>
    <property type="match status" value="1"/>
</dbReference>
<evidence type="ECO:0000256" key="1">
    <source>
        <dbReference type="ARBA" id="ARBA00004123"/>
    </source>
</evidence>
<evidence type="ECO:0000313" key="8">
    <source>
        <dbReference type="Proteomes" id="UP000694864"/>
    </source>
</evidence>
<sequence length="293" mass="34012">MYMYSPGVGCIIISLSLSLSTEKMKTQGSNVDLIQKFFRVYIPNFTEDNMNLPFVSDNTSGMHLPQKVTVKSVSSSNIWRMEMTTNGESDDVFLRDGWKKIVKDENITEPVFLVFEFDGSRLFHFCVYEHSSMCKRTRFLMEKEVIDVESEEEIEDDDESTKEFDESPRRKERGGTSRQRLKTDSHKVDEYLDDELNPSFPVDMTQSRSTRIPSLLIKDYNLTFPNLVTVRDKIGKLKRKILVSKNKSVYLSGLRSFIRRNHVKKGDQMFCELKMVDGYQGLVHEIKVHIIKG</sequence>
<dbReference type="InterPro" id="IPR050655">
    <property type="entry name" value="Plant_B3_domain"/>
</dbReference>
<protein>
    <submittedName>
        <fullName evidence="9">B3 domain-containing protein REM22</fullName>
    </submittedName>
</protein>
<keyword evidence="2" id="KW-0805">Transcription regulation</keyword>
<evidence type="ECO:0000313" key="9">
    <source>
        <dbReference type="RefSeq" id="XP_010506425.1"/>
    </source>
</evidence>
<reference evidence="9" key="2">
    <citation type="submission" date="2025-08" db="UniProtKB">
        <authorList>
            <consortium name="RefSeq"/>
        </authorList>
    </citation>
    <scope>IDENTIFICATION</scope>
    <source>
        <tissue evidence="9">Leaf</tissue>
    </source>
</reference>
<evidence type="ECO:0000256" key="5">
    <source>
        <dbReference type="ARBA" id="ARBA00023242"/>
    </source>
</evidence>
<feature type="region of interest" description="Disordered" evidence="6">
    <location>
        <begin position="150"/>
        <end position="184"/>
    </location>
</feature>
<gene>
    <name evidence="9" type="primary">LOC104783042</name>
</gene>
<dbReference type="Proteomes" id="UP000694864">
    <property type="component" value="Chromosome 4"/>
</dbReference>
<feature type="domain" description="TF-B3" evidence="7">
    <location>
        <begin position="37"/>
        <end position="131"/>
    </location>
</feature>
<comment type="subcellular location">
    <subcellularLocation>
        <location evidence="1">Nucleus</location>
    </subcellularLocation>
</comment>
<dbReference type="InterPro" id="IPR015300">
    <property type="entry name" value="DNA-bd_pseudobarrel_sf"/>
</dbReference>
<keyword evidence="5" id="KW-0539">Nucleus</keyword>
<accession>A0ABM0YVD5</accession>
<dbReference type="RefSeq" id="XP_010506425.1">
    <property type="nucleotide sequence ID" value="XM_010508123.2"/>
</dbReference>
<keyword evidence="3" id="KW-0238">DNA-binding</keyword>
<evidence type="ECO:0000256" key="6">
    <source>
        <dbReference type="SAM" id="MobiDB-lite"/>
    </source>
</evidence>
<dbReference type="Pfam" id="PF02362">
    <property type="entry name" value="B3"/>
    <property type="match status" value="1"/>
</dbReference>
<evidence type="ECO:0000259" key="7">
    <source>
        <dbReference type="PROSITE" id="PS50863"/>
    </source>
</evidence>
<dbReference type="Gene3D" id="2.40.330.10">
    <property type="entry name" value="DNA-binding pseudobarrel domain"/>
    <property type="match status" value="2"/>
</dbReference>
<evidence type="ECO:0000256" key="3">
    <source>
        <dbReference type="ARBA" id="ARBA00023125"/>
    </source>
</evidence>
<dbReference type="GeneID" id="104783042"/>
<keyword evidence="4" id="KW-0804">Transcription</keyword>
<reference evidence="8" key="1">
    <citation type="journal article" date="2014" name="Nat. Commun.">
        <title>The emerging biofuel crop Camelina sativa retains a highly undifferentiated hexaploid genome structure.</title>
        <authorList>
            <person name="Kagale S."/>
            <person name="Koh C."/>
            <person name="Nixon J."/>
            <person name="Bollina V."/>
            <person name="Clarke W.E."/>
            <person name="Tuteja R."/>
            <person name="Spillane C."/>
            <person name="Robinson S.J."/>
            <person name="Links M.G."/>
            <person name="Clarke C."/>
            <person name="Higgins E.E."/>
            <person name="Huebert T."/>
            <person name="Sharpe A.G."/>
            <person name="Parkin I.A."/>
        </authorList>
    </citation>
    <scope>NUCLEOTIDE SEQUENCE [LARGE SCALE GENOMIC DNA]</scope>
    <source>
        <strain evidence="8">cv. DH55</strain>
    </source>
</reference>
<keyword evidence="8" id="KW-1185">Reference proteome</keyword>
<dbReference type="SMART" id="SM01019">
    <property type="entry name" value="B3"/>
    <property type="match status" value="1"/>
</dbReference>
<dbReference type="InterPro" id="IPR003340">
    <property type="entry name" value="B3_DNA-bd"/>
</dbReference>
<evidence type="ECO:0000256" key="2">
    <source>
        <dbReference type="ARBA" id="ARBA00023015"/>
    </source>
</evidence>
<feature type="compositionally biased region" description="Acidic residues" evidence="6">
    <location>
        <begin position="150"/>
        <end position="160"/>
    </location>
</feature>
<dbReference type="SUPFAM" id="SSF101936">
    <property type="entry name" value="DNA-binding pseudobarrel domain"/>
    <property type="match status" value="2"/>
</dbReference>
<dbReference type="PANTHER" id="PTHR31920">
    <property type="entry name" value="B3 DOMAIN-CONTAINING"/>
    <property type="match status" value="1"/>
</dbReference>
<evidence type="ECO:0000256" key="4">
    <source>
        <dbReference type="ARBA" id="ARBA00023163"/>
    </source>
</evidence>